<dbReference type="InterPro" id="IPR001296">
    <property type="entry name" value="Glyco_trans_1"/>
</dbReference>
<dbReference type="PANTHER" id="PTHR46401:SF2">
    <property type="entry name" value="GLYCOSYLTRANSFERASE WBBK-RELATED"/>
    <property type="match status" value="1"/>
</dbReference>
<dbReference type="Pfam" id="PF13439">
    <property type="entry name" value="Glyco_transf_4"/>
    <property type="match status" value="1"/>
</dbReference>
<dbReference type="SUPFAM" id="SSF53756">
    <property type="entry name" value="UDP-Glycosyltransferase/glycogen phosphorylase"/>
    <property type="match status" value="1"/>
</dbReference>
<feature type="non-terminal residue" evidence="4">
    <location>
        <position position="290"/>
    </location>
</feature>
<evidence type="ECO:0000259" key="3">
    <source>
        <dbReference type="Pfam" id="PF13439"/>
    </source>
</evidence>
<evidence type="ECO:0008006" key="6">
    <source>
        <dbReference type="Google" id="ProtNLM"/>
    </source>
</evidence>
<organism evidence="4 5">
    <name type="scientific">Candidatus Roizmanbacteria bacterium RIFCSPHIGHO2_02_FULL_37_24</name>
    <dbReference type="NCBI Taxonomy" id="1802037"/>
    <lineage>
        <taxon>Bacteria</taxon>
        <taxon>Candidatus Roizmaniibacteriota</taxon>
    </lineage>
</organism>
<reference evidence="4 5" key="1">
    <citation type="journal article" date="2016" name="Nat. Commun.">
        <title>Thousands of microbial genomes shed light on interconnected biogeochemical processes in an aquifer system.</title>
        <authorList>
            <person name="Anantharaman K."/>
            <person name="Brown C.T."/>
            <person name="Hug L.A."/>
            <person name="Sharon I."/>
            <person name="Castelle C.J."/>
            <person name="Probst A.J."/>
            <person name="Thomas B.C."/>
            <person name="Singh A."/>
            <person name="Wilkins M.J."/>
            <person name="Karaoz U."/>
            <person name="Brodie E.L."/>
            <person name="Williams K.H."/>
            <person name="Hubbard S.S."/>
            <person name="Banfield J.F."/>
        </authorList>
    </citation>
    <scope>NUCLEOTIDE SEQUENCE [LARGE SCALE GENOMIC DNA]</scope>
</reference>
<keyword evidence="1" id="KW-0808">Transferase</keyword>
<accession>A0A1F7GVG8</accession>
<evidence type="ECO:0000256" key="1">
    <source>
        <dbReference type="ARBA" id="ARBA00022679"/>
    </source>
</evidence>
<dbReference type="GO" id="GO:0016757">
    <property type="term" value="F:glycosyltransferase activity"/>
    <property type="evidence" value="ECO:0007669"/>
    <property type="project" value="InterPro"/>
</dbReference>
<gene>
    <name evidence="4" type="ORF">A3C24_05045</name>
</gene>
<proteinExistence type="predicted"/>
<evidence type="ECO:0000259" key="2">
    <source>
        <dbReference type="Pfam" id="PF00534"/>
    </source>
</evidence>
<dbReference type="AlphaFoldDB" id="A0A1F7GVG8"/>
<dbReference type="EMBL" id="MFZM01000031">
    <property type="protein sequence ID" value="OGK22873.1"/>
    <property type="molecule type" value="Genomic_DNA"/>
</dbReference>
<dbReference type="InterPro" id="IPR028098">
    <property type="entry name" value="Glyco_trans_4-like_N"/>
</dbReference>
<dbReference type="PANTHER" id="PTHR46401">
    <property type="entry name" value="GLYCOSYLTRANSFERASE WBBK-RELATED"/>
    <property type="match status" value="1"/>
</dbReference>
<evidence type="ECO:0000313" key="5">
    <source>
        <dbReference type="Proteomes" id="UP000177159"/>
    </source>
</evidence>
<comment type="caution">
    <text evidence="4">The sequence shown here is derived from an EMBL/GenBank/DDBJ whole genome shotgun (WGS) entry which is preliminary data.</text>
</comment>
<feature type="domain" description="Glycosyltransferase subfamily 4-like N-terminal" evidence="3">
    <location>
        <begin position="13"/>
        <end position="183"/>
    </location>
</feature>
<name>A0A1F7GVG8_9BACT</name>
<feature type="domain" description="Glycosyl transferase family 1" evidence="2">
    <location>
        <begin position="205"/>
        <end position="288"/>
    </location>
</feature>
<evidence type="ECO:0000313" key="4">
    <source>
        <dbReference type="EMBL" id="OGK22873.1"/>
    </source>
</evidence>
<sequence>MKIALIYDWIATWGGAERVLLSLHEMFPKADWYTAYYDKKNAPWAEDFTIHTSFIQKIPINPYRIRWLTAPLFPFAFESFNFTNYDLVISCTSYFAKSVITRPETKHICYLLTPTRYLWKDPYIHNNFLMKSLLNPYIKYLKKWDYAASQRPDQYIAISETVKKRIKKYYHRDSEVIYPPFDITYWEKVKSEIQNANFQTNSKFEIESSKYYLMVSRLESYKNVDLVVSLFKQLNKKLIIIGTGSQENRLKSIASANITFFNRLSDQQLGQLYTHAQALIMPQEEDFGYT</sequence>
<dbReference type="Gene3D" id="3.40.50.2000">
    <property type="entry name" value="Glycogen Phosphorylase B"/>
    <property type="match status" value="2"/>
</dbReference>
<dbReference type="Pfam" id="PF00534">
    <property type="entry name" value="Glycos_transf_1"/>
    <property type="match status" value="1"/>
</dbReference>
<protein>
    <recommendedName>
        <fullName evidence="6">Glycosyl transferase family 1 domain-containing protein</fullName>
    </recommendedName>
</protein>
<dbReference type="Proteomes" id="UP000177159">
    <property type="component" value="Unassembled WGS sequence"/>
</dbReference>